<name>A0A951IWR3_9BACT</name>
<reference evidence="1 2" key="1">
    <citation type="journal article" date="2020" name="Syst. Appl. Microbiol.">
        <title>Arthrospiribacter ruber gen. nov., sp. nov., a novel bacterium isolated from Arthrospira cultures.</title>
        <authorList>
            <person name="Waleron M."/>
            <person name="Misztak A."/>
            <person name="Waleron M.M."/>
            <person name="Furmaniak M."/>
            <person name="Mrozik A."/>
            <person name="Waleron K."/>
        </authorList>
    </citation>
    <scope>NUCLEOTIDE SEQUENCE [LARGE SCALE GENOMIC DNA]</scope>
    <source>
        <strain evidence="1 2">DPMB0001</strain>
    </source>
</reference>
<dbReference type="EMBL" id="RPHB01000003">
    <property type="protein sequence ID" value="MBW3467389.1"/>
    <property type="molecule type" value="Genomic_DNA"/>
</dbReference>
<evidence type="ECO:0000313" key="1">
    <source>
        <dbReference type="EMBL" id="MBW3467389.1"/>
    </source>
</evidence>
<gene>
    <name evidence="1" type="ORF">EGN73_06130</name>
</gene>
<dbReference type="Proteomes" id="UP000727490">
    <property type="component" value="Unassembled WGS sequence"/>
</dbReference>
<accession>A0A951IWR3</accession>
<sequence length="167" mass="19577">MKKLLPFAFLIFFFYSCIESSEDFSSQTLEGSWLRKFENTYEALDIIYSFDRNGTYENFIIRTGSQEELENGIVGYYKGNYSISEGTILFSDRRYFYPEVYENPPSVPEDLIEQTSFPMVIQSAEISFEENEMVMVLIYGCNDMIPQADFMSICTEPEPKRYDKILE</sequence>
<dbReference type="PROSITE" id="PS51257">
    <property type="entry name" value="PROKAR_LIPOPROTEIN"/>
    <property type="match status" value="1"/>
</dbReference>
<dbReference type="AlphaFoldDB" id="A0A951IWR3"/>
<keyword evidence="2" id="KW-1185">Reference proteome</keyword>
<evidence type="ECO:0000313" key="2">
    <source>
        <dbReference type="Proteomes" id="UP000727490"/>
    </source>
</evidence>
<protein>
    <submittedName>
        <fullName evidence="1">Uncharacterized protein</fullName>
    </submittedName>
</protein>
<comment type="caution">
    <text evidence="1">The sequence shown here is derived from an EMBL/GenBank/DDBJ whole genome shotgun (WGS) entry which is preliminary data.</text>
</comment>
<dbReference type="RefSeq" id="WP_219287663.1">
    <property type="nucleotide sequence ID" value="NZ_RPHB01000003.1"/>
</dbReference>
<proteinExistence type="predicted"/>
<organism evidence="1 2">
    <name type="scientific">Arthrospiribacter ruber</name>
    <dbReference type="NCBI Taxonomy" id="2487934"/>
    <lineage>
        <taxon>Bacteria</taxon>
        <taxon>Pseudomonadati</taxon>
        <taxon>Bacteroidota</taxon>
        <taxon>Cytophagia</taxon>
        <taxon>Cytophagales</taxon>
        <taxon>Cyclobacteriaceae</taxon>
        <taxon>Arthrospiribacter</taxon>
    </lineage>
</organism>